<sequence length="99" mass="11250">MFNPCGGRLFGWGRDYCEILADSCAVKLEINACLLELEQAGSAFIRHLRDSFDDLRRILDHYLDGLARIRHLQAQLRGSEGVREARDPDALVHRPPSMN</sequence>
<dbReference type="AlphaFoldDB" id="A0A183VDJ6"/>
<name>A0A183VDJ6_TOXCA</name>
<keyword evidence="3" id="KW-1185">Reference proteome</keyword>
<evidence type="ECO:0000313" key="4">
    <source>
        <dbReference type="WBParaSite" id="TCNE_0001882001-mRNA-1"/>
    </source>
</evidence>
<feature type="compositionally biased region" description="Basic and acidic residues" evidence="1">
    <location>
        <begin position="80"/>
        <end position="92"/>
    </location>
</feature>
<protein>
    <submittedName>
        <fullName evidence="4">Elf4 domain-containing protein</fullName>
    </submittedName>
</protein>
<accession>A0A183VDJ6</accession>
<evidence type="ECO:0000313" key="3">
    <source>
        <dbReference type="Proteomes" id="UP000050794"/>
    </source>
</evidence>
<dbReference type="EMBL" id="UYWY01025997">
    <property type="protein sequence ID" value="VDM50137.1"/>
    <property type="molecule type" value="Genomic_DNA"/>
</dbReference>
<dbReference type="WBParaSite" id="TCNE_0001882001-mRNA-1">
    <property type="protein sequence ID" value="TCNE_0001882001-mRNA-1"/>
    <property type="gene ID" value="TCNE_0001882001"/>
</dbReference>
<feature type="region of interest" description="Disordered" evidence="1">
    <location>
        <begin position="77"/>
        <end position="99"/>
    </location>
</feature>
<dbReference type="Proteomes" id="UP000050794">
    <property type="component" value="Unassembled WGS sequence"/>
</dbReference>
<evidence type="ECO:0000313" key="2">
    <source>
        <dbReference type="EMBL" id="VDM50137.1"/>
    </source>
</evidence>
<reference evidence="2 3" key="2">
    <citation type="submission" date="2018-11" db="EMBL/GenBank/DDBJ databases">
        <authorList>
            <consortium name="Pathogen Informatics"/>
        </authorList>
    </citation>
    <scope>NUCLEOTIDE SEQUENCE [LARGE SCALE GENOMIC DNA]</scope>
</reference>
<evidence type="ECO:0000256" key="1">
    <source>
        <dbReference type="SAM" id="MobiDB-lite"/>
    </source>
</evidence>
<organism evidence="3 4">
    <name type="scientific">Toxocara canis</name>
    <name type="common">Canine roundworm</name>
    <dbReference type="NCBI Taxonomy" id="6265"/>
    <lineage>
        <taxon>Eukaryota</taxon>
        <taxon>Metazoa</taxon>
        <taxon>Ecdysozoa</taxon>
        <taxon>Nematoda</taxon>
        <taxon>Chromadorea</taxon>
        <taxon>Rhabditida</taxon>
        <taxon>Spirurina</taxon>
        <taxon>Ascaridomorpha</taxon>
        <taxon>Ascaridoidea</taxon>
        <taxon>Toxocaridae</taxon>
        <taxon>Toxocara</taxon>
    </lineage>
</organism>
<reference evidence="4" key="1">
    <citation type="submission" date="2016-06" db="UniProtKB">
        <authorList>
            <consortium name="WormBaseParasite"/>
        </authorList>
    </citation>
    <scope>IDENTIFICATION</scope>
</reference>
<gene>
    <name evidence="2" type="ORF">TCNE_LOCUS18816</name>
</gene>
<proteinExistence type="predicted"/>